<evidence type="ECO:0000313" key="2">
    <source>
        <dbReference type="Proteomes" id="UP001054945"/>
    </source>
</evidence>
<dbReference type="Proteomes" id="UP001054945">
    <property type="component" value="Unassembled WGS sequence"/>
</dbReference>
<evidence type="ECO:0000313" key="1">
    <source>
        <dbReference type="EMBL" id="GIY87102.1"/>
    </source>
</evidence>
<name>A0AAV4WWG1_CAEEX</name>
<reference evidence="1 2" key="1">
    <citation type="submission" date="2021-06" db="EMBL/GenBank/DDBJ databases">
        <title>Caerostris extrusa draft genome.</title>
        <authorList>
            <person name="Kono N."/>
            <person name="Arakawa K."/>
        </authorList>
    </citation>
    <scope>NUCLEOTIDE SEQUENCE [LARGE SCALE GENOMIC DNA]</scope>
</reference>
<protein>
    <submittedName>
        <fullName evidence="1">Uncharacterized protein</fullName>
    </submittedName>
</protein>
<comment type="caution">
    <text evidence="1">The sequence shown here is derived from an EMBL/GenBank/DDBJ whole genome shotgun (WGS) entry which is preliminary data.</text>
</comment>
<organism evidence="1 2">
    <name type="scientific">Caerostris extrusa</name>
    <name type="common">Bark spider</name>
    <name type="synonym">Caerostris bankana</name>
    <dbReference type="NCBI Taxonomy" id="172846"/>
    <lineage>
        <taxon>Eukaryota</taxon>
        <taxon>Metazoa</taxon>
        <taxon>Ecdysozoa</taxon>
        <taxon>Arthropoda</taxon>
        <taxon>Chelicerata</taxon>
        <taxon>Arachnida</taxon>
        <taxon>Araneae</taxon>
        <taxon>Araneomorphae</taxon>
        <taxon>Entelegynae</taxon>
        <taxon>Araneoidea</taxon>
        <taxon>Araneidae</taxon>
        <taxon>Caerostris</taxon>
    </lineage>
</organism>
<proteinExistence type="predicted"/>
<dbReference type="EMBL" id="BPLR01016887">
    <property type="protein sequence ID" value="GIY87102.1"/>
    <property type="molecule type" value="Genomic_DNA"/>
</dbReference>
<accession>A0AAV4WWG1</accession>
<dbReference type="AlphaFoldDB" id="A0AAV4WWG1"/>
<keyword evidence="2" id="KW-1185">Reference proteome</keyword>
<gene>
    <name evidence="1" type="ORF">CEXT_490131</name>
</gene>
<sequence length="108" mass="11852">MSLIKLHTGSKAVSALVWYTRRRRNVRRRADVGRASSHVDVNRCDVFIECDVRFLERCATVAVSSDKERGSVEAGSTGDCGVGFRKLRKIGRGIGFIVCAWCGIGFSG</sequence>